<proteinExistence type="inferred from homology"/>
<dbReference type="InterPro" id="IPR004619">
    <property type="entry name" value="Type_III_PanK"/>
</dbReference>
<dbReference type="PANTHER" id="PTHR34265">
    <property type="entry name" value="TYPE III PANTOTHENATE KINASE"/>
    <property type="match status" value="1"/>
</dbReference>
<dbReference type="InterPro" id="IPR043129">
    <property type="entry name" value="ATPase_NBD"/>
</dbReference>
<dbReference type="GO" id="GO:0004594">
    <property type="term" value="F:pantothenate kinase activity"/>
    <property type="evidence" value="ECO:0007669"/>
    <property type="project" value="UniProtKB-UniRule"/>
</dbReference>
<dbReference type="GO" id="GO:0005737">
    <property type="term" value="C:cytoplasm"/>
    <property type="evidence" value="ECO:0007669"/>
    <property type="project" value="UniProtKB-SubCell"/>
</dbReference>
<comment type="similarity">
    <text evidence="14 16">Belongs to the type III pantothenate kinase family.</text>
</comment>
<dbReference type="Proteomes" id="UP000665020">
    <property type="component" value="Chromosome"/>
</dbReference>
<keyword evidence="16" id="KW-0479">Metal-binding</keyword>
<dbReference type="GO" id="GO:0046872">
    <property type="term" value="F:metal ion binding"/>
    <property type="evidence" value="ECO:0007669"/>
    <property type="project" value="UniProtKB-KW"/>
</dbReference>
<keyword evidence="12 16" id="KW-0630">Potassium</keyword>
<evidence type="ECO:0000256" key="1">
    <source>
        <dbReference type="ARBA" id="ARBA00001206"/>
    </source>
</evidence>
<dbReference type="KEGG" id="ifn:GM661_16030"/>
<protein>
    <recommendedName>
        <fullName evidence="15 16">Type III pantothenate kinase</fullName>
        <ecNumber evidence="6 16">2.7.1.33</ecNumber>
    </recommendedName>
    <alternativeName>
        <fullName evidence="16">PanK-III</fullName>
    </alternativeName>
    <alternativeName>
        <fullName evidence="16">Pantothenic acid kinase</fullName>
    </alternativeName>
</protein>
<feature type="binding site" evidence="16">
    <location>
        <position position="129"/>
    </location>
    <ligand>
        <name>K(+)</name>
        <dbReference type="ChEBI" id="CHEBI:29103"/>
    </ligand>
</feature>
<comment type="subcellular location">
    <subcellularLocation>
        <location evidence="3 16">Cytoplasm</location>
    </subcellularLocation>
</comment>
<comment type="catalytic activity">
    <reaction evidence="1 16">
        <text>(R)-pantothenate + ATP = (R)-4'-phosphopantothenate + ADP + H(+)</text>
        <dbReference type="Rhea" id="RHEA:16373"/>
        <dbReference type="ChEBI" id="CHEBI:10986"/>
        <dbReference type="ChEBI" id="CHEBI:15378"/>
        <dbReference type="ChEBI" id="CHEBI:29032"/>
        <dbReference type="ChEBI" id="CHEBI:30616"/>
        <dbReference type="ChEBI" id="CHEBI:456216"/>
        <dbReference type="EC" id="2.7.1.33"/>
    </reaction>
</comment>
<keyword evidence="13 16" id="KW-0173">Coenzyme A biosynthesis</keyword>
<evidence type="ECO:0000256" key="5">
    <source>
        <dbReference type="ARBA" id="ARBA00011738"/>
    </source>
</evidence>
<dbReference type="PANTHER" id="PTHR34265:SF1">
    <property type="entry name" value="TYPE III PANTOTHENATE KINASE"/>
    <property type="match status" value="1"/>
</dbReference>
<dbReference type="AlphaFoldDB" id="A0A8A7KC36"/>
<dbReference type="GO" id="GO:0015937">
    <property type="term" value="P:coenzyme A biosynthetic process"/>
    <property type="evidence" value="ECO:0007669"/>
    <property type="project" value="UniProtKB-UniRule"/>
</dbReference>
<dbReference type="CDD" id="cd24015">
    <property type="entry name" value="ASKHA_NBD_PanK-III"/>
    <property type="match status" value="1"/>
</dbReference>
<evidence type="ECO:0000256" key="6">
    <source>
        <dbReference type="ARBA" id="ARBA00012102"/>
    </source>
</evidence>
<comment type="subunit">
    <text evidence="5 16">Homodimer.</text>
</comment>
<evidence type="ECO:0000256" key="14">
    <source>
        <dbReference type="ARBA" id="ARBA00038036"/>
    </source>
</evidence>
<keyword evidence="7 16" id="KW-0963">Cytoplasm</keyword>
<evidence type="ECO:0000313" key="17">
    <source>
        <dbReference type="EMBL" id="QTL99356.1"/>
    </source>
</evidence>
<dbReference type="NCBIfam" id="NF009855">
    <property type="entry name" value="PRK13321.1"/>
    <property type="match status" value="1"/>
</dbReference>
<evidence type="ECO:0000256" key="13">
    <source>
        <dbReference type="ARBA" id="ARBA00022993"/>
    </source>
</evidence>
<comment type="function">
    <text evidence="16">Catalyzes the phosphorylation of pantothenate (Pan), the first step in CoA biosynthesis.</text>
</comment>
<comment type="caution">
    <text evidence="16">Lacks conserved residue(s) required for the propagation of feature annotation.</text>
</comment>
<keyword evidence="10 16" id="KW-0418">Kinase</keyword>
<dbReference type="RefSeq" id="WP_230867712.1">
    <property type="nucleotide sequence ID" value="NZ_CP046640.1"/>
</dbReference>
<organism evidence="17 18">
    <name type="scientific">Iocasia fonsfrigidae</name>
    <dbReference type="NCBI Taxonomy" id="2682810"/>
    <lineage>
        <taxon>Bacteria</taxon>
        <taxon>Bacillati</taxon>
        <taxon>Bacillota</taxon>
        <taxon>Clostridia</taxon>
        <taxon>Halanaerobiales</taxon>
        <taxon>Halanaerobiaceae</taxon>
        <taxon>Iocasia</taxon>
    </lineage>
</organism>
<reference evidence="17" key="1">
    <citation type="submission" date="2019-12" db="EMBL/GenBank/DDBJ databases">
        <authorList>
            <person name="zhang j."/>
            <person name="sun C.M."/>
        </authorList>
    </citation>
    <scope>NUCLEOTIDE SEQUENCE</scope>
    <source>
        <strain evidence="17">NS-1</strain>
    </source>
</reference>
<dbReference type="Gene3D" id="3.30.420.40">
    <property type="match status" value="2"/>
</dbReference>
<feature type="binding site" evidence="16">
    <location>
        <begin position="6"/>
        <end position="13"/>
    </location>
    <ligand>
        <name>ATP</name>
        <dbReference type="ChEBI" id="CHEBI:30616"/>
    </ligand>
</feature>
<evidence type="ECO:0000256" key="3">
    <source>
        <dbReference type="ARBA" id="ARBA00004496"/>
    </source>
</evidence>
<evidence type="ECO:0000256" key="7">
    <source>
        <dbReference type="ARBA" id="ARBA00022490"/>
    </source>
</evidence>
<keyword evidence="9 16" id="KW-0547">Nucleotide-binding</keyword>
<feature type="binding site" evidence="16">
    <location>
        <position position="132"/>
    </location>
    <ligand>
        <name>ATP</name>
        <dbReference type="ChEBI" id="CHEBI:30616"/>
    </ligand>
</feature>
<feature type="binding site" evidence="16">
    <location>
        <begin position="107"/>
        <end position="110"/>
    </location>
    <ligand>
        <name>substrate</name>
    </ligand>
</feature>
<dbReference type="GO" id="GO:0005524">
    <property type="term" value="F:ATP binding"/>
    <property type="evidence" value="ECO:0007669"/>
    <property type="project" value="UniProtKB-UniRule"/>
</dbReference>
<comment type="cofactor">
    <cofactor evidence="2">
        <name>K(+)</name>
        <dbReference type="ChEBI" id="CHEBI:29103"/>
    </cofactor>
</comment>
<sequence length="257" mass="27381">MILTIDVGNTNTVLGVFSDGELIKDWRISTDKDKTADEYGILVYNLFSYTEIETADIKGIIISSVVPPVVTVLQKAAELFIGVKPLIIGPGVKTSMNILMENPREVGADRVVNAIAAYQKYGGPVIIVDFGTATTLCAVTKKGDYIGGAIAPGIGIASEALFNYAAKLPRVELSRPEKAIGKNTIMAIQSGIIYGFVGQVEGLINRFIQEIDGEPKVIATGGLAGLIAKETDSIHIIDAFLTLEGLYHIGKLNGIID</sequence>
<evidence type="ECO:0000256" key="15">
    <source>
        <dbReference type="ARBA" id="ARBA00040883"/>
    </source>
</evidence>
<evidence type="ECO:0000256" key="12">
    <source>
        <dbReference type="ARBA" id="ARBA00022958"/>
    </source>
</evidence>
<evidence type="ECO:0000313" key="18">
    <source>
        <dbReference type="Proteomes" id="UP000665020"/>
    </source>
</evidence>
<keyword evidence="8 16" id="KW-0808">Transferase</keyword>
<evidence type="ECO:0000256" key="4">
    <source>
        <dbReference type="ARBA" id="ARBA00005225"/>
    </source>
</evidence>
<dbReference type="SUPFAM" id="SSF53067">
    <property type="entry name" value="Actin-like ATPase domain"/>
    <property type="match status" value="2"/>
</dbReference>
<name>A0A8A7KC36_9FIRM</name>
<comment type="cofactor">
    <cofactor evidence="16">
        <name>NH4(+)</name>
        <dbReference type="ChEBI" id="CHEBI:28938"/>
    </cofactor>
    <cofactor evidence="16">
        <name>K(+)</name>
        <dbReference type="ChEBI" id="CHEBI:29103"/>
    </cofactor>
    <text evidence="16">A monovalent cation. Ammonium or potassium.</text>
</comment>
<dbReference type="NCBIfam" id="TIGR00671">
    <property type="entry name" value="baf"/>
    <property type="match status" value="1"/>
</dbReference>
<evidence type="ECO:0000256" key="9">
    <source>
        <dbReference type="ARBA" id="ARBA00022741"/>
    </source>
</evidence>
<dbReference type="HAMAP" id="MF_01274">
    <property type="entry name" value="Pantothen_kinase_3"/>
    <property type="match status" value="1"/>
</dbReference>
<evidence type="ECO:0000256" key="11">
    <source>
        <dbReference type="ARBA" id="ARBA00022840"/>
    </source>
</evidence>
<feature type="active site" description="Proton acceptor" evidence="16">
    <location>
        <position position="109"/>
    </location>
</feature>
<dbReference type="EMBL" id="CP046640">
    <property type="protein sequence ID" value="QTL99356.1"/>
    <property type="molecule type" value="Genomic_DNA"/>
</dbReference>
<evidence type="ECO:0000256" key="8">
    <source>
        <dbReference type="ARBA" id="ARBA00022679"/>
    </source>
</evidence>
<evidence type="ECO:0000256" key="10">
    <source>
        <dbReference type="ARBA" id="ARBA00022777"/>
    </source>
</evidence>
<dbReference type="NCBIfam" id="NF009848">
    <property type="entry name" value="PRK13318.1-6"/>
    <property type="match status" value="1"/>
</dbReference>
<keyword evidence="18" id="KW-1185">Reference proteome</keyword>
<evidence type="ECO:0000256" key="16">
    <source>
        <dbReference type="HAMAP-Rule" id="MF_01274"/>
    </source>
</evidence>
<dbReference type="EC" id="2.7.1.33" evidence="6 16"/>
<feature type="binding site" evidence="16">
    <location>
        <position position="184"/>
    </location>
    <ligand>
        <name>substrate</name>
    </ligand>
</feature>
<keyword evidence="11 16" id="KW-0067">ATP-binding</keyword>
<accession>A0A8A7KC36</accession>
<dbReference type="Pfam" id="PF03309">
    <property type="entry name" value="Pan_kinase"/>
    <property type="match status" value="1"/>
</dbReference>
<evidence type="ECO:0000256" key="2">
    <source>
        <dbReference type="ARBA" id="ARBA00001958"/>
    </source>
</evidence>
<dbReference type="UniPathway" id="UPA00241">
    <property type="reaction ID" value="UER00352"/>
</dbReference>
<gene>
    <name evidence="16" type="primary">coaX</name>
    <name evidence="17" type="ORF">GM661_16030</name>
</gene>
<comment type="pathway">
    <text evidence="4 16">Cofactor biosynthesis; coenzyme A biosynthesis; CoA from (R)-pantothenate: step 1/5.</text>
</comment>